<reference evidence="2 3" key="1">
    <citation type="submission" date="2018-03" db="EMBL/GenBank/DDBJ databases">
        <title>Bioinformatic expansion and discovery of thiopeptide antibiotics.</title>
        <authorList>
            <person name="Schwalen C.J."/>
            <person name="Hudson G.A."/>
            <person name="Mitchell D.A."/>
        </authorList>
    </citation>
    <scope>NUCLEOTIDE SEQUENCE [LARGE SCALE GENOMIC DNA]</scope>
    <source>
        <strain evidence="2 3">ATCC 21389</strain>
    </source>
</reference>
<proteinExistence type="predicted"/>
<accession>A0A2V4NV08</accession>
<organism evidence="2 3">
    <name type="scientific">Streptomyces tateyamensis</name>
    <dbReference type="NCBI Taxonomy" id="565073"/>
    <lineage>
        <taxon>Bacteria</taxon>
        <taxon>Bacillati</taxon>
        <taxon>Actinomycetota</taxon>
        <taxon>Actinomycetes</taxon>
        <taxon>Kitasatosporales</taxon>
        <taxon>Streptomycetaceae</taxon>
        <taxon>Streptomyces</taxon>
    </lineage>
</organism>
<dbReference type="GO" id="GO:0008703">
    <property type="term" value="F:5-amino-6-(5-phosphoribosylamino)uracil reductase activity"/>
    <property type="evidence" value="ECO:0007669"/>
    <property type="project" value="InterPro"/>
</dbReference>
<dbReference type="Proteomes" id="UP000248039">
    <property type="component" value="Unassembled WGS sequence"/>
</dbReference>
<dbReference type="AlphaFoldDB" id="A0A2V4NV08"/>
<name>A0A2V4NV08_9ACTN</name>
<dbReference type="GO" id="GO:0009231">
    <property type="term" value="P:riboflavin biosynthetic process"/>
    <property type="evidence" value="ECO:0007669"/>
    <property type="project" value="InterPro"/>
</dbReference>
<dbReference type="RefSeq" id="WP_110666584.1">
    <property type="nucleotide sequence ID" value="NZ_PYBW01000022.1"/>
</dbReference>
<protein>
    <submittedName>
        <fullName evidence="2">Riboflavin biosynthesis protein RibD</fullName>
    </submittedName>
</protein>
<keyword evidence="3" id="KW-1185">Reference proteome</keyword>
<dbReference type="Pfam" id="PF01872">
    <property type="entry name" value="RibD_C"/>
    <property type="match status" value="1"/>
</dbReference>
<comment type="caution">
    <text evidence="2">The sequence shown here is derived from an EMBL/GenBank/DDBJ whole genome shotgun (WGS) entry which is preliminary data.</text>
</comment>
<dbReference type="OrthoDB" id="7342392at2"/>
<evidence type="ECO:0000313" key="2">
    <source>
        <dbReference type="EMBL" id="PYC85346.1"/>
    </source>
</evidence>
<dbReference type="InterPro" id="IPR024072">
    <property type="entry name" value="DHFR-like_dom_sf"/>
</dbReference>
<sequence length="186" mass="20063">MSVIVIQYISLDGIVSDPTGTEGTARGGWLFRYGRGPELAGDAFRIAPVLRQGVLLLGRRTWQGFAGLWPDRTGEFADVMNGARKLVASRTLTELPEWANSDLLAGDPVEAVKRADRDVVVMGSLPLARELAAADLVDEYRLITLPTVLGTGEPLFPPGGPYQELALLESEPIGHSLYTRYGRAAG</sequence>
<dbReference type="InterPro" id="IPR002734">
    <property type="entry name" value="RibDG_C"/>
</dbReference>
<dbReference type="SUPFAM" id="SSF53597">
    <property type="entry name" value="Dihydrofolate reductase-like"/>
    <property type="match status" value="1"/>
</dbReference>
<dbReference type="EMBL" id="PYBW01000022">
    <property type="protein sequence ID" value="PYC85346.1"/>
    <property type="molecule type" value="Genomic_DNA"/>
</dbReference>
<evidence type="ECO:0000313" key="3">
    <source>
        <dbReference type="Proteomes" id="UP000248039"/>
    </source>
</evidence>
<evidence type="ECO:0000259" key="1">
    <source>
        <dbReference type="Pfam" id="PF01872"/>
    </source>
</evidence>
<dbReference type="Gene3D" id="3.40.430.10">
    <property type="entry name" value="Dihydrofolate Reductase, subunit A"/>
    <property type="match status" value="1"/>
</dbReference>
<gene>
    <name evidence="2" type="ORF">C7C46_06260</name>
</gene>
<feature type="domain" description="Bacterial bifunctional deaminase-reductase C-terminal" evidence="1">
    <location>
        <begin position="3"/>
        <end position="175"/>
    </location>
</feature>